<protein>
    <submittedName>
        <fullName evidence="2">Uncharacterized protein</fullName>
    </submittedName>
</protein>
<dbReference type="EMBL" id="MU863663">
    <property type="protein sequence ID" value="KAK4098075.1"/>
    <property type="molecule type" value="Genomic_DNA"/>
</dbReference>
<evidence type="ECO:0000313" key="2">
    <source>
        <dbReference type="EMBL" id="KAK4098075.1"/>
    </source>
</evidence>
<evidence type="ECO:0000256" key="1">
    <source>
        <dbReference type="SAM" id="MobiDB-lite"/>
    </source>
</evidence>
<name>A0AAN6PXW1_9PEZI</name>
<keyword evidence="3" id="KW-1185">Reference proteome</keyword>
<dbReference type="PANTHER" id="PTHR38790">
    <property type="entry name" value="2EXR DOMAIN-CONTAINING PROTEIN-RELATED"/>
    <property type="match status" value="1"/>
</dbReference>
<dbReference type="PANTHER" id="PTHR38790:SF4">
    <property type="entry name" value="2EXR DOMAIN-CONTAINING PROTEIN"/>
    <property type="match status" value="1"/>
</dbReference>
<gene>
    <name evidence="2" type="ORF">N658DRAFT_455828</name>
</gene>
<dbReference type="AlphaFoldDB" id="A0AAN6PXW1"/>
<evidence type="ECO:0000313" key="3">
    <source>
        <dbReference type="Proteomes" id="UP001305647"/>
    </source>
</evidence>
<organism evidence="2 3">
    <name type="scientific">Parathielavia hyrcaniae</name>
    <dbReference type="NCBI Taxonomy" id="113614"/>
    <lineage>
        <taxon>Eukaryota</taxon>
        <taxon>Fungi</taxon>
        <taxon>Dikarya</taxon>
        <taxon>Ascomycota</taxon>
        <taxon>Pezizomycotina</taxon>
        <taxon>Sordariomycetes</taxon>
        <taxon>Sordariomycetidae</taxon>
        <taxon>Sordariales</taxon>
        <taxon>Chaetomiaceae</taxon>
        <taxon>Parathielavia</taxon>
    </lineage>
</organism>
<comment type="caution">
    <text evidence="2">The sequence shown here is derived from an EMBL/GenBank/DDBJ whole genome shotgun (WGS) entry which is preliminary data.</text>
</comment>
<accession>A0AAN6PXW1</accession>
<sequence length="579" mass="66913">MRYEPHERLERGTFHGLLLSCRVIYAETATLLYSANRFILRYDPAHPDPLRPLHALTTTALASLTSLIIILNQASCHQEEDGWRRTYHWCCLEGHNLRPFWGLGVENCRAIHRDSHQLPANGGDSCTDELATARDLIAKWHLAAASLSRITSGRLELGLVCDIDPDHAQAPEIASLVTAPLRLIPQLRVCRIRLGKTPDPRLQQIARDGVLQACRIARPLYESPKPSSAGSLRATLTGLPRELRLQILEYTDLIIPNREVTWSRQDHRYVTSVRDWFSPYHRDLLPFFRCMCSQAPRKWDFSGCFCRRRHASFSLGCKCWAPPGPSLFLICRTLCQDAQLTFFSGNRFIVHDYKDHPSWAVPSLCEVEEEPTEEYQEPPEPGPPPQQADDEYPSDRFAASQFLREVVPVHCLAHLRFLELVFPPYLAQTWPQGDHPVMQDWHATVDWLQDKINGPALTIRLVAAKVSCDSPRVYKWIIPESDAHSIASAHMELARSLRPLARNGLARFYVHLPYLWFYTVPTDIWNRNERHSQKWQREREIKERVERYVMGDRYGELYANGREEPPRSYWETCYYGLQY</sequence>
<proteinExistence type="predicted"/>
<feature type="region of interest" description="Disordered" evidence="1">
    <location>
        <begin position="370"/>
        <end position="391"/>
    </location>
</feature>
<reference evidence="2" key="2">
    <citation type="submission" date="2023-05" db="EMBL/GenBank/DDBJ databases">
        <authorList>
            <consortium name="Lawrence Berkeley National Laboratory"/>
            <person name="Steindorff A."/>
            <person name="Hensen N."/>
            <person name="Bonometti L."/>
            <person name="Westerberg I."/>
            <person name="Brannstrom I.O."/>
            <person name="Guillou S."/>
            <person name="Cros-Aarteil S."/>
            <person name="Calhoun S."/>
            <person name="Haridas S."/>
            <person name="Kuo A."/>
            <person name="Mondo S."/>
            <person name="Pangilinan J."/>
            <person name="Riley R."/>
            <person name="Labutti K."/>
            <person name="Andreopoulos B."/>
            <person name="Lipzen A."/>
            <person name="Chen C."/>
            <person name="Yanf M."/>
            <person name="Daum C."/>
            <person name="Ng V."/>
            <person name="Clum A."/>
            <person name="Ohm R."/>
            <person name="Martin F."/>
            <person name="Silar P."/>
            <person name="Natvig D."/>
            <person name="Lalanne C."/>
            <person name="Gautier V."/>
            <person name="Ament-Velasquez S.L."/>
            <person name="Kruys A."/>
            <person name="Hutchinson M.I."/>
            <person name="Powell A.J."/>
            <person name="Barry K."/>
            <person name="Miller A.N."/>
            <person name="Grigoriev I.V."/>
            <person name="Debuchy R."/>
            <person name="Gladieux P."/>
            <person name="Thoren M.H."/>
            <person name="Johannesson H."/>
        </authorList>
    </citation>
    <scope>NUCLEOTIDE SEQUENCE</scope>
    <source>
        <strain evidence="2">CBS 757.83</strain>
    </source>
</reference>
<dbReference type="Proteomes" id="UP001305647">
    <property type="component" value="Unassembled WGS sequence"/>
</dbReference>
<reference evidence="2" key="1">
    <citation type="journal article" date="2023" name="Mol. Phylogenet. Evol.">
        <title>Genome-scale phylogeny and comparative genomics of the fungal order Sordariales.</title>
        <authorList>
            <person name="Hensen N."/>
            <person name="Bonometti L."/>
            <person name="Westerberg I."/>
            <person name="Brannstrom I.O."/>
            <person name="Guillou S."/>
            <person name="Cros-Aarteil S."/>
            <person name="Calhoun S."/>
            <person name="Haridas S."/>
            <person name="Kuo A."/>
            <person name="Mondo S."/>
            <person name="Pangilinan J."/>
            <person name="Riley R."/>
            <person name="LaButti K."/>
            <person name="Andreopoulos B."/>
            <person name="Lipzen A."/>
            <person name="Chen C."/>
            <person name="Yan M."/>
            <person name="Daum C."/>
            <person name="Ng V."/>
            <person name="Clum A."/>
            <person name="Steindorff A."/>
            <person name="Ohm R.A."/>
            <person name="Martin F."/>
            <person name="Silar P."/>
            <person name="Natvig D.O."/>
            <person name="Lalanne C."/>
            <person name="Gautier V."/>
            <person name="Ament-Velasquez S.L."/>
            <person name="Kruys A."/>
            <person name="Hutchinson M.I."/>
            <person name="Powell A.J."/>
            <person name="Barry K."/>
            <person name="Miller A.N."/>
            <person name="Grigoriev I.V."/>
            <person name="Debuchy R."/>
            <person name="Gladieux P."/>
            <person name="Hiltunen Thoren M."/>
            <person name="Johannesson H."/>
        </authorList>
    </citation>
    <scope>NUCLEOTIDE SEQUENCE</scope>
    <source>
        <strain evidence="2">CBS 757.83</strain>
    </source>
</reference>